<protein>
    <submittedName>
        <fullName evidence="3">HYR domain-containing protein</fullName>
    </submittedName>
</protein>
<dbReference type="Pfam" id="PF18962">
    <property type="entry name" value="Por_Secre_tail"/>
    <property type="match status" value="1"/>
</dbReference>
<dbReference type="InterPro" id="IPR026444">
    <property type="entry name" value="Secre_tail"/>
</dbReference>
<accession>A0AAE3SGS8</accession>
<dbReference type="RefSeq" id="WP_301191173.1">
    <property type="nucleotide sequence ID" value="NZ_JAPDPJ010000033.1"/>
</dbReference>
<name>A0AAE3SGS8_9BACT</name>
<dbReference type="Gene3D" id="2.60.40.10">
    <property type="entry name" value="Immunoglobulins"/>
    <property type="match status" value="1"/>
</dbReference>
<dbReference type="PANTHER" id="PTHR24273">
    <property type="entry name" value="FI04643P-RELATED"/>
    <property type="match status" value="1"/>
</dbReference>
<dbReference type="PANTHER" id="PTHR24273:SF32">
    <property type="entry name" value="HYALIN"/>
    <property type="match status" value="1"/>
</dbReference>
<dbReference type="Pfam" id="PF02494">
    <property type="entry name" value="HYR"/>
    <property type="match status" value="1"/>
</dbReference>
<evidence type="ECO:0000256" key="1">
    <source>
        <dbReference type="ARBA" id="ARBA00022737"/>
    </source>
</evidence>
<feature type="domain" description="HYR" evidence="2">
    <location>
        <begin position="191"/>
        <end position="273"/>
    </location>
</feature>
<comment type="caution">
    <text evidence="3">The sequence shown here is derived from an EMBL/GenBank/DDBJ whole genome shotgun (WGS) entry which is preliminary data.</text>
</comment>
<dbReference type="AlphaFoldDB" id="A0AAE3SGS8"/>
<dbReference type="EMBL" id="JAPDPJ010000033">
    <property type="protein sequence ID" value="MCW3787608.1"/>
    <property type="molecule type" value="Genomic_DNA"/>
</dbReference>
<organism evidence="3 4">
    <name type="scientific">Plebeiibacterium sediminum</name>
    <dbReference type="NCBI Taxonomy" id="2992112"/>
    <lineage>
        <taxon>Bacteria</taxon>
        <taxon>Pseudomonadati</taxon>
        <taxon>Bacteroidota</taxon>
        <taxon>Bacteroidia</taxon>
        <taxon>Marinilabiliales</taxon>
        <taxon>Marinilabiliaceae</taxon>
        <taxon>Plebeiibacterium</taxon>
    </lineage>
</organism>
<dbReference type="Proteomes" id="UP001209229">
    <property type="component" value="Unassembled WGS sequence"/>
</dbReference>
<evidence type="ECO:0000313" key="4">
    <source>
        <dbReference type="Proteomes" id="UP001209229"/>
    </source>
</evidence>
<dbReference type="InterPro" id="IPR013783">
    <property type="entry name" value="Ig-like_fold"/>
</dbReference>
<sequence>MKQIKLLIILFTLFIGVSNVMAGNFYQGTYRWRNDDGDQASATWKAEENTPVIIESTDVLRLRVSIYYPEDVFSSVNISSAQLGYSVDNVAFTNIVSDGSDNAFELALSDNFEQGDLTTEQLSSYTGAYTFAEGGFMIESTNLINSELPANTRKEFEFCIKPTDKILASTSYFFRISNLSGYSSEIKLTSSAAFAPVISNMPEDINVSVDEGQSYATVSWDEPTATDDINVSSFSSDYSSGDQFAIGETEVTYTATDAAGNKTTASFTIKVTDTPTGIDEKDDNILSIYPNPVVDNIYIKGIIERCDVDIYSIKGIRVYSGTIDNDESIPVSALPNGTYFLMIRSKEKIIKYKFMK</sequence>
<keyword evidence="4" id="KW-1185">Reference proteome</keyword>
<evidence type="ECO:0000313" key="3">
    <source>
        <dbReference type="EMBL" id="MCW3787608.1"/>
    </source>
</evidence>
<keyword evidence="1" id="KW-0677">Repeat</keyword>
<evidence type="ECO:0000259" key="2">
    <source>
        <dbReference type="PROSITE" id="PS50825"/>
    </source>
</evidence>
<gene>
    <name evidence="3" type="ORF">OM075_14125</name>
</gene>
<proteinExistence type="predicted"/>
<dbReference type="NCBIfam" id="TIGR04183">
    <property type="entry name" value="Por_Secre_tail"/>
    <property type="match status" value="1"/>
</dbReference>
<reference evidence="3" key="1">
    <citation type="submission" date="2022-10" db="EMBL/GenBank/DDBJ databases">
        <authorList>
            <person name="Yu W.X."/>
        </authorList>
    </citation>
    <scope>NUCLEOTIDE SEQUENCE</scope>
    <source>
        <strain evidence="3">AAT</strain>
    </source>
</reference>
<dbReference type="PROSITE" id="PS50825">
    <property type="entry name" value="HYR"/>
    <property type="match status" value="1"/>
</dbReference>
<dbReference type="InterPro" id="IPR003410">
    <property type="entry name" value="HYR_dom"/>
</dbReference>